<dbReference type="RefSeq" id="WP_220586543.1">
    <property type="nucleotide sequence ID" value="NZ_RKLQ01000001.1"/>
</dbReference>
<feature type="domain" description="Ig-like" evidence="2">
    <location>
        <begin position="101"/>
        <end position="179"/>
    </location>
</feature>
<dbReference type="AlphaFoldDB" id="A0A8J7YAC1"/>
<gene>
    <name evidence="3" type="ORF">EGD98_01310</name>
</gene>
<feature type="compositionally biased region" description="Polar residues" evidence="1">
    <location>
        <begin position="24"/>
        <end position="39"/>
    </location>
</feature>
<dbReference type="PROSITE" id="PS51257">
    <property type="entry name" value="PROKAR_LIPOPROTEIN"/>
    <property type="match status" value="1"/>
</dbReference>
<evidence type="ECO:0000313" key="3">
    <source>
        <dbReference type="EMBL" id="MBX0302300.1"/>
    </source>
</evidence>
<evidence type="ECO:0000256" key="1">
    <source>
        <dbReference type="SAM" id="MobiDB-lite"/>
    </source>
</evidence>
<dbReference type="EMBL" id="RKLQ01000001">
    <property type="protein sequence ID" value="MBX0302300.1"/>
    <property type="molecule type" value="Genomic_DNA"/>
</dbReference>
<name>A0A8J7YAC1_9EURY</name>
<dbReference type="InterPro" id="IPR058929">
    <property type="entry name" value="Ig_halo"/>
</dbReference>
<feature type="region of interest" description="Disordered" evidence="1">
    <location>
        <begin position="17"/>
        <end position="57"/>
    </location>
</feature>
<accession>A0A8J7YAC1</accession>
<comment type="caution">
    <text evidence="3">The sequence shown here is derived from an EMBL/GenBank/DDBJ whole genome shotgun (WGS) entry which is preliminary data.</text>
</comment>
<dbReference type="Proteomes" id="UP000783863">
    <property type="component" value="Unassembled WGS sequence"/>
</dbReference>
<dbReference type="Pfam" id="PF25942">
    <property type="entry name" value="Ig_halo"/>
    <property type="match status" value="1"/>
</dbReference>
<evidence type="ECO:0000313" key="4">
    <source>
        <dbReference type="Proteomes" id="UP000783863"/>
    </source>
</evidence>
<protein>
    <recommendedName>
        <fullName evidence="2">Ig-like domain-containing protein</fullName>
    </recommendedName>
</protein>
<keyword evidence="4" id="KW-1185">Reference proteome</keyword>
<organism evidence="3 4">
    <name type="scientific">Haloarcula salinisoli</name>
    <dbReference type="NCBI Taxonomy" id="2487746"/>
    <lineage>
        <taxon>Archaea</taxon>
        <taxon>Methanobacteriati</taxon>
        <taxon>Methanobacteriota</taxon>
        <taxon>Stenosarchaea group</taxon>
        <taxon>Halobacteria</taxon>
        <taxon>Halobacteriales</taxon>
        <taxon>Haloarculaceae</taxon>
        <taxon>Haloarcula</taxon>
    </lineage>
</organism>
<sequence length="191" mass="20231">MDRRRYLALLALGLSGCVGAPGDSTPTNTEPAPTDTEITPTPRPPVTDATRRDGGEPEWTAVQGLEPDASPFVTYVVGNPVARPTDIEPRYVVVENQADASQTMTVRVRDRTADRPAVEEELSFPAGGICQLELAEPARYEVTVTASGVETTVTISRFDCNDATTSIFVGPEGTAETQTISTMVGCATASV</sequence>
<evidence type="ECO:0000259" key="2">
    <source>
        <dbReference type="Pfam" id="PF25942"/>
    </source>
</evidence>
<reference evidence="3" key="1">
    <citation type="submission" date="2021-06" db="EMBL/GenBank/DDBJ databases">
        <title>Halomicroarcula sp. F24A a new haloarchaeum isolated from saline soil.</title>
        <authorList>
            <person name="Duran-Viseras A."/>
            <person name="Sanchez-Porro C."/>
            <person name="Ventosa A."/>
        </authorList>
    </citation>
    <scope>NUCLEOTIDE SEQUENCE</scope>
    <source>
        <strain evidence="3">F24A</strain>
    </source>
</reference>
<proteinExistence type="predicted"/>